<protein>
    <submittedName>
        <fullName evidence="2">Uncharacterized protein</fullName>
    </submittedName>
</protein>
<gene>
    <name evidence="2" type="ORF">POM88_012605</name>
</gene>
<sequence>MSQYQAEDADDMADEYEMKDEDDDMDDELRGKDNCGSDFDANEYDAMAKRDKECKITKKGGLYYEFRRNSRLKISEINYSSFLEKEDHVLNRAGLLLERKSMC</sequence>
<reference evidence="2" key="1">
    <citation type="submission" date="2023-02" db="EMBL/GenBank/DDBJ databases">
        <title>Genome of toxic invasive species Heracleum sosnowskyi carries increased number of genes despite the absence of recent whole-genome duplications.</title>
        <authorList>
            <person name="Schelkunov M."/>
            <person name="Shtratnikova V."/>
            <person name="Makarenko M."/>
            <person name="Klepikova A."/>
            <person name="Omelchenko D."/>
            <person name="Novikova G."/>
            <person name="Obukhova E."/>
            <person name="Bogdanov V."/>
            <person name="Penin A."/>
            <person name="Logacheva M."/>
        </authorList>
    </citation>
    <scope>NUCLEOTIDE SEQUENCE</scope>
    <source>
        <strain evidence="2">Hsosn_3</strain>
        <tissue evidence="2">Leaf</tissue>
    </source>
</reference>
<keyword evidence="3" id="KW-1185">Reference proteome</keyword>
<evidence type="ECO:0000256" key="1">
    <source>
        <dbReference type="SAM" id="MobiDB-lite"/>
    </source>
</evidence>
<reference evidence="2" key="2">
    <citation type="submission" date="2023-05" db="EMBL/GenBank/DDBJ databases">
        <authorList>
            <person name="Schelkunov M.I."/>
        </authorList>
    </citation>
    <scope>NUCLEOTIDE SEQUENCE</scope>
    <source>
        <strain evidence="2">Hsosn_3</strain>
        <tissue evidence="2">Leaf</tissue>
    </source>
</reference>
<accession>A0AAD8IWT5</accession>
<proteinExistence type="predicted"/>
<dbReference type="EMBL" id="JAUIZM010000003">
    <property type="protein sequence ID" value="KAK1393549.1"/>
    <property type="molecule type" value="Genomic_DNA"/>
</dbReference>
<name>A0AAD8IWT5_9APIA</name>
<feature type="region of interest" description="Disordered" evidence="1">
    <location>
        <begin position="1"/>
        <end position="34"/>
    </location>
</feature>
<dbReference type="AlphaFoldDB" id="A0AAD8IWT5"/>
<organism evidence="2 3">
    <name type="scientific">Heracleum sosnowskyi</name>
    <dbReference type="NCBI Taxonomy" id="360622"/>
    <lineage>
        <taxon>Eukaryota</taxon>
        <taxon>Viridiplantae</taxon>
        <taxon>Streptophyta</taxon>
        <taxon>Embryophyta</taxon>
        <taxon>Tracheophyta</taxon>
        <taxon>Spermatophyta</taxon>
        <taxon>Magnoliopsida</taxon>
        <taxon>eudicotyledons</taxon>
        <taxon>Gunneridae</taxon>
        <taxon>Pentapetalae</taxon>
        <taxon>asterids</taxon>
        <taxon>campanulids</taxon>
        <taxon>Apiales</taxon>
        <taxon>Apiaceae</taxon>
        <taxon>Apioideae</taxon>
        <taxon>apioid superclade</taxon>
        <taxon>Tordylieae</taxon>
        <taxon>Tordyliinae</taxon>
        <taxon>Heracleum</taxon>
    </lineage>
</organism>
<evidence type="ECO:0000313" key="2">
    <source>
        <dbReference type="EMBL" id="KAK1393549.1"/>
    </source>
</evidence>
<dbReference type="Proteomes" id="UP001237642">
    <property type="component" value="Unassembled WGS sequence"/>
</dbReference>
<evidence type="ECO:0000313" key="3">
    <source>
        <dbReference type="Proteomes" id="UP001237642"/>
    </source>
</evidence>
<comment type="caution">
    <text evidence="2">The sequence shown here is derived from an EMBL/GenBank/DDBJ whole genome shotgun (WGS) entry which is preliminary data.</text>
</comment>
<feature type="compositionally biased region" description="Acidic residues" evidence="1">
    <location>
        <begin position="7"/>
        <end position="27"/>
    </location>
</feature>